<name>A0AAJ0DG81_9PEZI</name>
<dbReference type="PROSITE" id="PS00108">
    <property type="entry name" value="PROTEIN_KINASE_ST"/>
    <property type="match status" value="1"/>
</dbReference>
<accession>A0AAJ0DG81</accession>
<evidence type="ECO:0000313" key="2">
    <source>
        <dbReference type="EMBL" id="KAK3053236.1"/>
    </source>
</evidence>
<dbReference type="GO" id="GO:0005524">
    <property type="term" value="F:ATP binding"/>
    <property type="evidence" value="ECO:0007669"/>
    <property type="project" value="InterPro"/>
</dbReference>
<dbReference type="AlphaFoldDB" id="A0AAJ0DG81"/>
<dbReference type="InterPro" id="IPR011009">
    <property type="entry name" value="Kinase-like_dom_sf"/>
</dbReference>
<dbReference type="PROSITE" id="PS50011">
    <property type="entry name" value="PROTEIN_KINASE_DOM"/>
    <property type="match status" value="1"/>
</dbReference>
<organism evidence="2 3">
    <name type="scientific">Extremus antarcticus</name>
    <dbReference type="NCBI Taxonomy" id="702011"/>
    <lineage>
        <taxon>Eukaryota</taxon>
        <taxon>Fungi</taxon>
        <taxon>Dikarya</taxon>
        <taxon>Ascomycota</taxon>
        <taxon>Pezizomycotina</taxon>
        <taxon>Dothideomycetes</taxon>
        <taxon>Dothideomycetidae</taxon>
        <taxon>Mycosphaerellales</taxon>
        <taxon>Extremaceae</taxon>
        <taxon>Extremus</taxon>
    </lineage>
</organism>
<evidence type="ECO:0000313" key="3">
    <source>
        <dbReference type="Proteomes" id="UP001271007"/>
    </source>
</evidence>
<evidence type="ECO:0000259" key="1">
    <source>
        <dbReference type="PROSITE" id="PS50011"/>
    </source>
</evidence>
<reference evidence="2" key="1">
    <citation type="submission" date="2023-04" db="EMBL/GenBank/DDBJ databases">
        <title>Black Yeasts Isolated from many extreme environments.</title>
        <authorList>
            <person name="Coleine C."/>
            <person name="Stajich J.E."/>
            <person name="Selbmann L."/>
        </authorList>
    </citation>
    <scope>NUCLEOTIDE SEQUENCE</scope>
    <source>
        <strain evidence="2">CCFEE 5312</strain>
    </source>
</reference>
<feature type="domain" description="Protein kinase" evidence="1">
    <location>
        <begin position="1"/>
        <end position="297"/>
    </location>
</feature>
<dbReference type="InterPro" id="IPR000719">
    <property type="entry name" value="Prot_kinase_dom"/>
</dbReference>
<dbReference type="GO" id="GO:0004672">
    <property type="term" value="F:protein kinase activity"/>
    <property type="evidence" value="ECO:0007669"/>
    <property type="project" value="InterPro"/>
</dbReference>
<keyword evidence="3" id="KW-1185">Reference proteome</keyword>
<dbReference type="EMBL" id="JAWDJX010000017">
    <property type="protein sequence ID" value="KAK3053236.1"/>
    <property type="molecule type" value="Genomic_DNA"/>
</dbReference>
<protein>
    <recommendedName>
        <fullName evidence="1">Protein kinase domain-containing protein</fullName>
    </recommendedName>
</protein>
<dbReference type="Proteomes" id="UP001271007">
    <property type="component" value="Unassembled WGS sequence"/>
</dbReference>
<sequence>MRHLGGSFEGSAALYVDVNSGDVVVVKTYMSVLRNIILESLESAFEGVGPTWPTEMEASLLLGHRQGFDGPAYVPVRDYFVLQENSDSWRWALVTPFIEAGTLETLAKSTKIHERTPQKLDKIFRSVFEVVLRNVELLHASGYCHDDIKPDNIFITDTTHWLPGDLGNVRHFAHPWHSTGKIKRENQLADYRLNDVSRLVKTYMSFQRQASGDACGFDDAFWRGEQVWSRLYWQWMDEPLDISATLELSRRMNSSEEVEWKWEGGGGSACLSRKTDMELLATQLHWTITDYWPLRRC</sequence>
<dbReference type="Gene3D" id="1.10.510.10">
    <property type="entry name" value="Transferase(Phosphotransferase) domain 1"/>
    <property type="match status" value="1"/>
</dbReference>
<dbReference type="InterPro" id="IPR008271">
    <property type="entry name" value="Ser/Thr_kinase_AS"/>
</dbReference>
<proteinExistence type="predicted"/>
<gene>
    <name evidence="2" type="ORF">LTR09_005862</name>
</gene>
<dbReference type="SUPFAM" id="SSF56112">
    <property type="entry name" value="Protein kinase-like (PK-like)"/>
    <property type="match status" value="1"/>
</dbReference>
<comment type="caution">
    <text evidence="2">The sequence shown here is derived from an EMBL/GenBank/DDBJ whole genome shotgun (WGS) entry which is preliminary data.</text>
</comment>